<protein>
    <submittedName>
        <fullName evidence="2">Uncharacterized protein</fullName>
    </submittedName>
</protein>
<dbReference type="AlphaFoldDB" id="A0AAN5ICQ4"/>
<keyword evidence="1" id="KW-1133">Transmembrane helix</keyword>
<feature type="non-terminal residue" evidence="2">
    <location>
        <position position="1"/>
    </location>
</feature>
<evidence type="ECO:0000313" key="3">
    <source>
        <dbReference type="Proteomes" id="UP001328107"/>
    </source>
</evidence>
<keyword evidence="3" id="KW-1185">Reference proteome</keyword>
<gene>
    <name evidence="2" type="ORF">PMAYCL1PPCAC_31558</name>
</gene>
<name>A0AAN5ICQ4_9BILA</name>
<dbReference type="Proteomes" id="UP001328107">
    <property type="component" value="Unassembled WGS sequence"/>
</dbReference>
<feature type="transmembrane region" description="Helical" evidence="1">
    <location>
        <begin position="30"/>
        <end position="51"/>
    </location>
</feature>
<accession>A0AAN5ICQ4</accession>
<reference evidence="3" key="1">
    <citation type="submission" date="2022-10" db="EMBL/GenBank/DDBJ databases">
        <title>Genome assembly of Pristionchus species.</title>
        <authorList>
            <person name="Yoshida K."/>
            <person name="Sommer R.J."/>
        </authorList>
    </citation>
    <scope>NUCLEOTIDE SEQUENCE [LARGE SCALE GENOMIC DNA]</scope>
    <source>
        <strain evidence="3">RS5460</strain>
    </source>
</reference>
<dbReference type="EMBL" id="BTRK01000006">
    <property type="protein sequence ID" value="GMR61363.1"/>
    <property type="molecule type" value="Genomic_DNA"/>
</dbReference>
<sequence>KVHIPRAMTIVSTVAGVVIFVHFINASDWVQGLVLCCAVWSVGWAGATSLNSSVKRSSKERVRGGWTHLESGRRSSWLHTQPGSGPTCDEGRWNLRFSRQ</sequence>
<proteinExistence type="predicted"/>
<evidence type="ECO:0000256" key="1">
    <source>
        <dbReference type="SAM" id="Phobius"/>
    </source>
</evidence>
<feature type="transmembrane region" description="Helical" evidence="1">
    <location>
        <begin position="7"/>
        <end position="24"/>
    </location>
</feature>
<evidence type="ECO:0000313" key="2">
    <source>
        <dbReference type="EMBL" id="GMR61363.1"/>
    </source>
</evidence>
<keyword evidence="1" id="KW-0472">Membrane</keyword>
<comment type="caution">
    <text evidence="2">The sequence shown here is derived from an EMBL/GenBank/DDBJ whole genome shotgun (WGS) entry which is preliminary data.</text>
</comment>
<keyword evidence="1" id="KW-0812">Transmembrane</keyword>
<organism evidence="2 3">
    <name type="scientific">Pristionchus mayeri</name>
    <dbReference type="NCBI Taxonomy" id="1317129"/>
    <lineage>
        <taxon>Eukaryota</taxon>
        <taxon>Metazoa</taxon>
        <taxon>Ecdysozoa</taxon>
        <taxon>Nematoda</taxon>
        <taxon>Chromadorea</taxon>
        <taxon>Rhabditida</taxon>
        <taxon>Rhabditina</taxon>
        <taxon>Diplogasteromorpha</taxon>
        <taxon>Diplogasteroidea</taxon>
        <taxon>Neodiplogasteridae</taxon>
        <taxon>Pristionchus</taxon>
    </lineage>
</organism>